<evidence type="ECO:0000313" key="3">
    <source>
        <dbReference type="RefSeq" id="XP_027205724.1"/>
    </source>
</evidence>
<dbReference type="RefSeq" id="XP_027205724.1">
    <property type="nucleotide sequence ID" value="XM_027349923.1"/>
</dbReference>
<gene>
    <name evidence="3" type="primary">LOC113799309</name>
</gene>
<keyword evidence="1" id="KW-1133">Transmembrane helix</keyword>
<dbReference type="Proteomes" id="UP000515146">
    <property type="component" value="Unplaced"/>
</dbReference>
<name>A0A6P6YLB7_DERPT</name>
<keyword evidence="1" id="KW-0812">Transmembrane</keyword>
<keyword evidence="1" id="KW-0472">Membrane</keyword>
<dbReference type="AlphaFoldDB" id="A0A6P6YLB7"/>
<sequence length="213" mass="25051">MIMIIAIRNSLFHLKSSVLLSTFNRVQIHTSIRFDRNFFNYEQFTKESNVGRKTPPKMKGKFSEIYKRRPLFWMIRGTDALVEHNQICLAMAGFSFVVFAIIIGWAYWRHLNNKSIPGQKFNTMMNRNDSPERQAMFELRKRFTELGLIGNFAKDNFNDFGELKRIEPPITENFDDIRHPINAIRREDSGRDVTKIVESKSKSLKEVDKALRQ</sequence>
<dbReference type="InParanoid" id="A0A6P6YLB7"/>
<protein>
    <submittedName>
        <fullName evidence="3">Uncharacterized protein LOC113799309</fullName>
    </submittedName>
</protein>
<dbReference type="GeneID" id="113799309"/>
<reference evidence="3" key="1">
    <citation type="submission" date="2025-08" db="UniProtKB">
        <authorList>
            <consortium name="RefSeq"/>
        </authorList>
    </citation>
    <scope>IDENTIFICATION</scope>
    <source>
        <strain evidence="3">Airmid</strain>
    </source>
</reference>
<dbReference type="OrthoDB" id="10367762at2759"/>
<feature type="transmembrane region" description="Helical" evidence="1">
    <location>
        <begin position="87"/>
        <end position="108"/>
    </location>
</feature>
<dbReference type="KEGG" id="dpte:113799309"/>
<evidence type="ECO:0000256" key="1">
    <source>
        <dbReference type="SAM" id="Phobius"/>
    </source>
</evidence>
<evidence type="ECO:0000313" key="2">
    <source>
        <dbReference type="Proteomes" id="UP000515146"/>
    </source>
</evidence>
<organism evidence="2 3">
    <name type="scientific">Dermatophagoides pteronyssinus</name>
    <name type="common">European house dust mite</name>
    <dbReference type="NCBI Taxonomy" id="6956"/>
    <lineage>
        <taxon>Eukaryota</taxon>
        <taxon>Metazoa</taxon>
        <taxon>Ecdysozoa</taxon>
        <taxon>Arthropoda</taxon>
        <taxon>Chelicerata</taxon>
        <taxon>Arachnida</taxon>
        <taxon>Acari</taxon>
        <taxon>Acariformes</taxon>
        <taxon>Sarcoptiformes</taxon>
        <taxon>Astigmata</taxon>
        <taxon>Psoroptidia</taxon>
        <taxon>Analgoidea</taxon>
        <taxon>Pyroglyphidae</taxon>
        <taxon>Dermatophagoidinae</taxon>
        <taxon>Dermatophagoides</taxon>
    </lineage>
</organism>
<accession>A0A6P6YLB7</accession>
<proteinExistence type="predicted"/>
<keyword evidence="2" id="KW-1185">Reference proteome</keyword>